<sequence length="383" mass="43194">MILYGTRVNLFVRRSYSRVQYYSVVRKPLDVLFFGTDEFSARSLITLQKLAIEQPQVLAKLQLVTRPPKWCGRQHSILKIPPVIEAFKPATPLFCDTRQEMLDILVPWLSSCPTEHDKMLVAVSYGKLIPAELISMADYSLNVHPSLLPKYKGSAPIQHALLNGDAMTGVSVQTLHPEKFDRGSVVARTPEISIDTLLGNATSHEGTWKTDTLINELGVVGAALLRDVLINKSYMSMDNKSLVDKGRTYKPSWAPTIKTKDKQVIWQTYTGEHISTMIAVVGPVYAFKRVQQGKLRKQKDVFTDKRVLFHNVEPVTWPAQELEPGHFVYDPERQVIRIGCALGTQLEVQSLQFEASPIETSEEFMRKLRKRCGPQAAELTIFG</sequence>
<dbReference type="AlphaFoldDB" id="A0A1X7R6U1"/>
<feature type="domain" description="Formyl transferase C-terminal" evidence="3">
    <location>
        <begin position="257"/>
        <end position="367"/>
    </location>
</feature>
<dbReference type="PANTHER" id="PTHR11138">
    <property type="entry name" value="METHIONYL-TRNA FORMYLTRANSFERASE"/>
    <property type="match status" value="1"/>
</dbReference>
<dbReference type="InterPro" id="IPR005793">
    <property type="entry name" value="Formyl_trans_C"/>
</dbReference>
<evidence type="ECO:0000259" key="3">
    <source>
        <dbReference type="Pfam" id="PF02911"/>
    </source>
</evidence>
<dbReference type="Proteomes" id="UP000196158">
    <property type="component" value="Unassembled WGS sequence"/>
</dbReference>
<dbReference type="PANTHER" id="PTHR11138:SF5">
    <property type="entry name" value="METHIONYL-TRNA FORMYLTRANSFERASE, MITOCHONDRIAL"/>
    <property type="match status" value="1"/>
</dbReference>
<dbReference type="InterPro" id="IPR036477">
    <property type="entry name" value="Formyl_transf_N_sf"/>
</dbReference>
<dbReference type="InterPro" id="IPR005794">
    <property type="entry name" value="Fmt"/>
</dbReference>
<dbReference type="EMBL" id="FXLY01000006">
    <property type="protein sequence ID" value="SMN20966.1"/>
    <property type="molecule type" value="Genomic_DNA"/>
</dbReference>
<keyword evidence="5" id="KW-1185">Reference proteome</keyword>
<evidence type="ECO:0000259" key="2">
    <source>
        <dbReference type="Pfam" id="PF00551"/>
    </source>
</evidence>
<keyword evidence="4" id="KW-0808">Transferase</keyword>
<organism evidence="4 5">
    <name type="scientific">Maudiozyma saulgeensis</name>
    <dbReference type="NCBI Taxonomy" id="1789683"/>
    <lineage>
        <taxon>Eukaryota</taxon>
        <taxon>Fungi</taxon>
        <taxon>Dikarya</taxon>
        <taxon>Ascomycota</taxon>
        <taxon>Saccharomycotina</taxon>
        <taxon>Saccharomycetes</taxon>
        <taxon>Saccharomycetales</taxon>
        <taxon>Saccharomycetaceae</taxon>
        <taxon>Maudiozyma</taxon>
    </lineage>
</organism>
<dbReference type="OrthoDB" id="10268103at2759"/>
<dbReference type="STRING" id="1789683.A0A1X7R6U1"/>
<feature type="domain" description="Formyl transferase N-terminal" evidence="2">
    <location>
        <begin position="31"/>
        <end position="189"/>
    </location>
</feature>
<name>A0A1X7R6U1_9SACH</name>
<reference evidence="4 5" key="1">
    <citation type="submission" date="2017-04" db="EMBL/GenBank/DDBJ databases">
        <authorList>
            <person name="Afonso C.L."/>
            <person name="Miller P.J."/>
            <person name="Scott M.A."/>
            <person name="Spackman E."/>
            <person name="Goraichik I."/>
            <person name="Dimitrov K.M."/>
            <person name="Suarez D.L."/>
            <person name="Swayne D.E."/>
        </authorList>
    </citation>
    <scope>NUCLEOTIDE SEQUENCE [LARGE SCALE GENOMIC DNA]</scope>
</reference>
<dbReference type="GO" id="GO:0004479">
    <property type="term" value="F:methionyl-tRNA formyltransferase activity"/>
    <property type="evidence" value="ECO:0007669"/>
    <property type="project" value="InterPro"/>
</dbReference>
<evidence type="ECO:0000313" key="5">
    <source>
        <dbReference type="Proteomes" id="UP000196158"/>
    </source>
</evidence>
<dbReference type="SUPFAM" id="SSF53328">
    <property type="entry name" value="Formyltransferase"/>
    <property type="match status" value="1"/>
</dbReference>
<evidence type="ECO:0000313" key="4">
    <source>
        <dbReference type="EMBL" id="SMN20966.1"/>
    </source>
</evidence>
<evidence type="ECO:0000256" key="1">
    <source>
        <dbReference type="ARBA" id="ARBA00014185"/>
    </source>
</evidence>
<gene>
    <name evidence="4" type="ORF">KASA_0M04070G</name>
</gene>
<dbReference type="Pfam" id="PF00551">
    <property type="entry name" value="Formyl_trans_N"/>
    <property type="match status" value="1"/>
</dbReference>
<dbReference type="GO" id="GO:0005739">
    <property type="term" value="C:mitochondrion"/>
    <property type="evidence" value="ECO:0007669"/>
    <property type="project" value="TreeGrafter"/>
</dbReference>
<proteinExistence type="predicted"/>
<dbReference type="InterPro" id="IPR002376">
    <property type="entry name" value="Formyl_transf_N"/>
</dbReference>
<dbReference type="NCBIfam" id="TIGR00460">
    <property type="entry name" value="fmt"/>
    <property type="match status" value="1"/>
</dbReference>
<protein>
    <recommendedName>
        <fullName evidence="1">Methionyl-tRNA formyltransferase, mitochondrial</fullName>
    </recommendedName>
</protein>
<dbReference type="Gene3D" id="3.40.50.12230">
    <property type="match status" value="1"/>
</dbReference>
<dbReference type="Pfam" id="PF02911">
    <property type="entry name" value="Formyl_trans_C"/>
    <property type="match status" value="1"/>
</dbReference>
<accession>A0A1X7R6U1</accession>